<evidence type="ECO:0000313" key="3">
    <source>
        <dbReference type="Proteomes" id="UP000245765"/>
    </source>
</evidence>
<dbReference type="Pfam" id="PF08448">
    <property type="entry name" value="PAS_4"/>
    <property type="match status" value="1"/>
</dbReference>
<accession>A0A317FA82</accession>
<dbReference type="EMBL" id="QGNA01000004">
    <property type="protein sequence ID" value="PWS35715.1"/>
    <property type="molecule type" value="Genomic_DNA"/>
</dbReference>
<gene>
    <name evidence="2" type="ORF">DFH01_19195</name>
</gene>
<evidence type="ECO:0000313" key="2">
    <source>
        <dbReference type="EMBL" id="PWS35715.1"/>
    </source>
</evidence>
<dbReference type="Proteomes" id="UP000245765">
    <property type="component" value="Unassembled WGS sequence"/>
</dbReference>
<evidence type="ECO:0000259" key="1">
    <source>
        <dbReference type="PROSITE" id="PS50112"/>
    </source>
</evidence>
<dbReference type="Gene3D" id="1.10.10.10">
    <property type="entry name" value="Winged helix-like DNA-binding domain superfamily/Winged helix DNA-binding domain"/>
    <property type="match status" value="1"/>
</dbReference>
<keyword evidence="3" id="KW-1185">Reference proteome</keyword>
<dbReference type="SMART" id="SM00091">
    <property type="entry name" value="PAS"/>
    <property type="match status" value="1"/>
</dbReference>
<name>A0A317FA82_9PROT</name>
<dbReference type="InterPro" id="IPR035965">
    <property type="entry name" value="PAS-like_dom_sf"/>
</dbReference>
<organism evidence="2 3">
    <name type="scientific">Falsiroseomonas bella</name>
    <dbReference type="NCBI Taxonomy" id="2184016"/>
    <lineage>
        <taxon>Bacteria</taxon>
        <taxon>Pseudomonadati</taxon>
        <taxon>Pseudomonadota</taxon>
        <taxon>Alphaproteobacteria</taxon>
        <taxon>Acetobacterales</taxon>
        <taxon>Roseomonadaceae</taxon>
        <taxon>Falsiroseomonas</taxon>
    </lineage>
</organism>
<dbReference type="PROSITE" id="PS50112">
    <property type="entry name" value="PAS"/>
    <property type="match status" value="1"/>
</dbReference>
<dbReference type="SMART" id="SM00421">
    <property type="entry name" value="HTH_LUXR"/>
    <property type="match status" value="1"/>
</dbReference>
<dbReference type="GO" id="GO:0003677">
    <property type="term" value="F:DNA binding"/>
    <property type="evidence" value="ECO:0007669"/>
    <property type="project" value="InterPro"/>
</dbReference>
<dbReference type="SUPFAM" id="SSF46894">
    <property type="entry name" value="C-terminal effector domain of the bipartite response regulators"/>
    <property type="match status" value="1"/>
</dbReference>
<dbReference type="Gene3D" id="3.30.450.20">
    <property type="entry name" value="PAS domain"/>
    <property type="match status" value="1"/>
</dbReference>
<dbReference type="InterPro" id="IPR000014">
    <property type="entry name" value="PAS"/>
</dbReference>
<sequence>MFSEIETVPPRADIPLLALGLYEALMDGQGLVSALKGLAQAVGASSHAMHLVRYRGGKPVESVSAGHGGAAGAPMDDYARYWVRHDPWVGAAARQPPGVHDMARLVPPEVLRRSRIWNEWGRPNEAAFHAVGATLMRDPGHWGGVAFHRRETEPPFSEAETGLLRTLFPHLRRAFAAEAQLAPARAASGAMLRAGLDALPDGVALLDAEGRLVFANAALQEMAAQADGLALGAHGPETPDPASRLALRRAVTAALAAAQGQLGLLPSAGSLSLPRRSGGAPWMVRALPVLPRGEAELLDGHRGAMLLVTDGEKRSRPMPALLSRLFGLTPAEASLAASLAAGRSLDEHAKRRGVSRETARSQLAAVRRKTGCRRQTDLVALFARLPG</sequence>
<dbReference type="InterPro" id="IPR013656">
    <property type="entry name" value="PAS_4"/>
</dbReference>
<dbReference type="InterPro" id="IPR000792">
    <property type="entry name" value="Tscrpt_reg_LuxR_C"/>
</dbReference>
<dbReference type="InterPro" id="IPR036388">
    <property type="entry name" value="WH-like_DNA-bd_sf"/>
</dbReference>
<dbReference type="SUPFAM" id="SSF55785">
    <property type="entry name" value="PYP-like sensor domain (PAS domain)"/>
    <property type="match status" value="1"/>
</dbReference>
<protein>
    <recommendedName>
        <fullName evidence="1">PAS domain-containing protein</fullName>
    </recommendedName>
</protein>
<comment type="caution">
    <text evidence="2">The sequence shown here is derived from an EMBL/GenBank/DDBJ whole genome shotgun (WGS) entry which is preliminary data.</text>
</comment>
<dbReference type="AlphaFoldDB" id="A0A317FA82"/>
<reference evidence="3" key="1">
    <citation type="submission" date="2018-05" db="EMBL/GenBank/DDBJ databases">
        <authorList>
            <person name="Du Z."/>
            <person name="Wang X."/>
        </authorList>
    </citation>
    <scope>NUCLEOTIDE SEQUENCE [LARGE SCALE GENOMIC DNA]</scope>
    <source>
        <strain evidence="3">CQN31</strain>
    </source>
</reference>
<feature type="domain" description="PAS" evidence="1">
    <location>
        <begin position="188"/>
        <end position="258"/>
    </location>
</feature>
<proteinExistence type="predicted"/>
<dbReference type="GO" id="GO:0006355">
    <property type="term" value="P:regulation of DNA-templated transcription"/>
    <property type="evidence" value="ECO:0007669"/>
    <property type="project" value="InterPro"/>
</dbReference>
<dbReference type="InterPro" id="IPR016032">
    <property type="entry name" value="Sig_transdc_resp-reg_C-effctor"/>
</dbReference>